<feature type="coiled-coil region" evidence="5">
    <location>
        <begin position="7"/>
        <end position="64"/>
    </location>
</feature>
<comment type="similarity">
    <text evidence="1 4">Belongs to the universal ribosomal protein uL29 family.</text>
</comment>
<dbReference type="InterPro" id="IPR001854">
    <property type="entry name" value="Ribosomal_uL29"/>
</dbReference>
<keyword evidence="3 4" id="KW-0687">Ribonucleoprotein</keyword>
<dbReference type="SUPFAM" id="SSF46561">
    <property type="entry name" value="Ribosomal protein L29 (L29p)"/>
    <property type="match status" value="1"/>
</dbReference>
<name>A0A7C4I3V2_CALS0</name>
<dbReference type="EMBL" id="DTCM01000018">
    <property type="protein sequence ID" value="HGL40338.1"/>
    <property type="molecule type" value="Genomic_DNA"/>
</dbReference>
<sequence length="66" mass="7899">MKLQELREMDEKELAEKIEELKAELRQVVSEIGKGGMVENPMRKRELRKEIARAYTVLTEKRRQKK</sequence>
<dbReference type="GO" id="GO:0006412">
    <property type="term" value="P:translation"/>
    <property type="evidence" value="ECO:0007669"/>
    <property type="project" value="UniProtKB-UniRule"/>
</dbReference>
<evidence type="ECO:0000256" key="3">
    <source>
        <dbReference type="ARBA" id="ARBA00023274"/>
    </source>
</evidence>
<evidence type="ECO:0000313" key="6">
    <source>
        <dbReference type="EMBL" id="HGL40338.1"/>
    </source>
</evidence>
<organism evidence="7">
    <name type="scientific">Caldiarchaeum subterraneum</name>
    <dbReference type="NCBI Taxonomy" id="311458"/>
    <lineage>
        <taxon>Archaea</taxon>
        <taxon>Nitrososphaerota</taxon>
        <taxon>Candidatus Caldarchaeales</taxon>
        <taxon>Candidatus Caldarchaeaceae</taxon>
        <taxon>Candidatus Caldarchaeum</taxon>
    </lineage>
</organism>
<dbReference type="GO" id="GO:1990904">
    <property type="term" value="C:ribonucleoprotein complex"/>
    <property type="evidence" value="ECO:0007669"/>
    <property type="project" value="UniProtKB-KW"/>
</dbReference>
<dbReference type="Pfam" id="PF00831">
    <property type="entry name" value="Ribosomal_L29"/>
    <property type="match status" value="1"/>
</dbReference>
<evidence type="ECO:0000256" key="5">
    <source>
        <dbReference type="SAM" id="Coils"/>
    </source>
</evidence>
<dbReference type="EMBL" id="DTAD01000064">
    <property type="protein sequence ID" value="HGN90647.1"/>
    <property type="molecule type" value="Genomic_DNA"/>
</dbReference>
<dbReference type="Gene3D" id="1.10.287.310">
    <property type="match status" value="1"/>
</dbReference>
<keyword evidence="2 4" id="KW-0689">Ribosomal protein</keyword>
<evidence type="ECO:0000256" key="1">
    <source>
        <dbReference type="ARBA" id="ARBA00009254"/>
    </source>
</evidence>
<dbReference type="InterPro" id="IPR036049">
    <property type="entry name" value="Ribosomal_uL29_sf"/>
</dbReference>
<gene>
    <name evidence="7" type="primary">rpmC</name>
    <name evidence="4" type="synonym">rpl29</name>
    <name evidence="7" type="ORF">ENT82_05935</name>
    <name evidence="6" type="ORF">ENU43_01545</name>
</gene>
<reference evidence="7" key="1">
    <citation type="journal article" date="2020" name="mSystems">
        <title>Genome- and Community-Level Interaction Insights into Carbon Utilization and Element Cycling Functions of Hydrothermarchaeota in Hydrothermal Sediment.</title>
        <authorList>
            <person name="Zhou Z."/>
            <person name="Liu Y."/>
            <person name="Xu W."/>
            <person name="Pan J."/>
            <person name="Luo Z.H."/>
            <person name="Li M."/>
        </authorList>
    </citation>
    <scope>NUCLEOTIDE SEQUENCE [LARGE SCALE GENOMIC DNA]</scope>
    <source>
        <strain evidence="7">SpSt-613</strain>
        <strain evidence="6">SpSt-669</strain>
    </source>
</reference>
<comment type="caution">
    <text evidence="7">The sequence shown here is derived from an EMBL/GenBank/DDBJ whole genome shotgun (WGS) entry which is preliminary data.</text>
</comment>
<dbReference type="HAMAP" id="MF_00374">
    <property type="entry name" value="Ribosomal_uL29"/>
    <property type="match status" value="1"/>
</dbReference>
<accession>A0A7C4I3V2</accession>
<protein>
    <recommendedName>
        <fullName evidence="4">Large ribosomal subunit protein uL29</fullName>
    </recommendedName>
</protein>
<keyword evidence="5" id="KW-0175">Coiled coil</keyword>
<proteinExistence type="inferred from homology"/>
<dbReference type="GO" id="GO:0003735">
    <property type="term" value="F:structural constituent of ribosome"/>
    <property type="evidence" value="ECO:0007669"/>
    <property type="project" value="InterPro"/>
</dbReference>
<dbReference type="GO" id="GO:0005840">
    <property type="term" value="C:ribosome"/>
    <property type="evidence" value="ECO:0007669"/>
    <property type="project" value="UniProtKB-KW"/>
</dbReference>
<evidence type="ECO:0000313" key="7">
    <source>
        <dbReference type="EMBL" id="HGN90647.1"/>
    </source>
</evidence>
<evidence type="ECO:0000256" key="2">
    <source>
        <dbReference type="ARBA" id="ARBA00022980"/>
    </source>
</evidence>
<dbReference type="AlphaFoldDB" id="A0A7C4I3V2"/>
<evidence type="ECO:0000256" key="4">
    <source>
        <dbReference type="HAMAP-Rule" id="MF_00374"/>
    </source>
</evidence>
<dbReference type="NCBIfam" id="TIGR00012">
    <property type="entry name" value="L29"/>
    <property type="match status" value="1"/>
</dbReference>